<keyword evidence="6" id="KW-0046">Antibiotic resistance</keyword>
<dbReference type="SUPFAM" id="SSF52540">
    <property type="entry name" value="P-loop containing nucleoside triphosphate hydrolases"/>
    <property type="match status" value="1"/>
</dbReference>
<evidence type="ECO:0000313" key="9">
    <source>
        <dbReference type="Proteomes" id="UP000004946"/>
    </source>
</evidence>
<evidence type="ECO:0000256" key="6">
    <source>
        <dbReference type="ARBA" id="ARBA00023251"/>
    </source>
</evidence>
<dbReference type="SMART" id="SM00382">
    <property type="entry name" value="AAA"/>
    <property type="match status" value="1"/>
</dbReference>
<name>E6JZR8_PARDN</name>
<keyword evidence="9" id="KW-1185">Reference proteome</keyword>
<dbReference type="Gene3D" id="3.40.50.300">
    <property type="entry name" value="P-loop containing nucleotide triphosphate hydrolases"/>
    <property type="match status" value="1"/>
</dbReference>
<proteinExistence type="inferred from homology"/>
<feature type="domain" description="ABC transporter" evidence="7">
    <location>
        <begin position="15"/>
        <end position="248"/>
    </location>
</feature>
<dbReference type="PANTHER" id="PTHR42711">
    <property type="entry name" value="ABC TRANSPORTER ATP-BINDING PROTEIN"/>
    <property type="match status" value="1"/>
</dbReference>
<evidence type="ECO:0000256" key="4">
    <source>
        <dbReference type="ARBA" id="ARBA00022741"/>
    </source>
</evidence>
<accession>E6JZR8</accession>
<keyword evidence="3" id="KW-0813">Transport</keyword>
<keyword evidence="4" id="KW-0547">Nucleotide-binding</keyword>
<dbReference type="InterPro" id="IPR003593">
    <property type="entry name" value="AAA+_ATPase"/>
</dbReference>
<dbReference type="HOGENOM" id="CLU_000604_1_2_11"/>
<dbReference type="PATRIC" id="fig|864564.6.peg.1494"/>
<gene>
    <name evidence="8" type="ORF">HMPREF0620_0219</name>
</gene>
<evidence type="ECO:0000256" key="5">
    <source>
        <dbReference type="ARBA" id="ARBA00022840"/>
    </source>
</evidence>
<dbReference type="InterPro" id="IPR003439">
    <property type="entry name" value="ABC_transporter-like_ATP-bd"/>
</dbReference>
<comment type="caution">
    <text evidence="8">The sequence shown here is derived from an EMBL/GenBank/DDBJ whole genome shotgun (WGS) entry which is preliminary data.</text>
</comment>
<evidence type="ECO:0000256" key="2">
    <source>
        <dbReference type="ARBA" id="ARBA00005417"/>
    </source>
</evidence>
<dbReference type="EMBL" id="AEON01000001">
    <property type="protein sequence ID" value="EFT83214.1"/>
    <property type="molecule type" value="Genomic_DNA"/>
</dbReference>
<dbReference type="InterPro" id="IPR050763">
    <property type="entry name" value="ABC_transporter_ATP-binding"/>
</dbReference>
<dbReference type="AlphaFoldDB" id="E6JZR8"/>
<dbReference type="GO" id="GO:0005886">
    <property type="term" value="C:plasma membrane"/>
    <property type="evidence" value="ECO:0007669"/>
    <property type="project" value="UniProtKB-SubCell"/>
</dbReference>
<dbReference type="PROSITE" id="PS50893">
    <property type="entry name" value="ABC_TRANSPORTER_2"/>
    <property type="match status" value="1"/>
</dbReference>
<comment type="subcellular location">
    <subcellularLocation>
        <location evidence="1">Cell membrane</location>
        <topology evidence="1">Peripheral membrane protein</topology>
    </subcellularLocation>
</comment>
<dbReference type="KEGG" id="pdo:PSDT_1364"/>
<dbReference type="InterPro" id="IPR027417">
    <property type="entry name" value="P-loop_NTPase"/>
</dbReference>
<evidence type="ECO:0000256" key="1">
    <source>
        <dbReference type="ARBA" id="ARBA00004202"/>
    </source>
</evidence>
<protein>
    <submittedName>
        <fullName evidence="8">ABC transporter, ATP-binding protein</fullName>
    </submittedName>
</protein>
<dbReference type="GO" id="GO:0016887">
    <property type="term" value="F:ATP hydrolysis activity"/>
    <property type="evidence" value="ECO:0007669"/>
    <property type="project" value="InterPro"/>
</dbReference>
<dbReference type="Pfam" id="PF00005">
    <property type="entry name" value="ABC_tran"/>
    <property type="match status" value="1"/>
</dbReference>
<reference evidence="8 9" key="1">
    <citation type="submission" date="2010-12" db="EMBL/GenBank/DDBJ databases">
        <authorList>
            <person name="Muzny D."/>
            <person name="Qin X."/>
            <person name="Buhay C."/>
            <person name="Dugan-Rocha S."/>
            <person name="Ding Y."/>
            <person name="Chen G."/>
            <person name="Hawes A."/>
            <person name="Holder M."/>
            <person name="Jhangiani S."/>
            <person name="Johnson A."/>
            <person name="Khan Z."/>
            <person name="Li Z."/>
            <person name="Liu W."/>
            <person name="Liu X."/>
            <person name="Perez L."/>
            <person name="Shen H."/>
            <person name="Wang Q."/>
            <person name="Watt J."/>
            <person name="Xi L."/>
            <person name="Xin Y."/>
            <person name="Zhou J."/>
            <person name="Deng J."/>
            <person name="Jiang H."/>
            <person name="Liu Y."/>
            <person name="Qu J."/>
            <person name="Song X.-Z."/>
            <person name="Zhang L."/>
            <person name="Villasana D."/>
            <person name="Johnson A."/>
            <person name="Liu J."/>
            <person name="Liyanage D."/>
            <person name="Lorensuhewa L."/>
            <person name="Robinson T."/>
            <person name="Song A."/>
            <person name="Song B.-B."/>
            <person name="Dinh H."/>
            <person name="Thornton R."/>
            <person name="Coyle M."/>
            <person name="Francisco L."/>
            <person name="Jackson L."/>
            <person name="Javaid M."/>
            <person name="Korchina V."/>
            <person name="Kovar C."/>
            <person name="Mata R."/>
            <person name="Mathew T."/>
            <person name="Ngo R."/>
            <person name="Nguyen L."/>
            <person name="Nguyen N."/>
            <person name="Okwuonu G."/>
            <person name="Ongeri F."/>
            <person name="Pham C."/>
            <person name="Simmons D."/>
            <person name="Wilczek-Boney K."/>
            <person name="Hale W."/>
            <person name="Jakkamsetti A."/>
            <person name="Pham P."/>
            <person name="Ruth R."/>
            <person name="San Lucas F."/>
            <person name="Warren J."/>
            <person name="Zhang J."/>
            <person name="Zhao Z."/>
            <person name="Zhou C."/>
            <person name="Zhu D."/>
            <person name="Lee S."/>
            <person name="Bess C."/>
            <person name="Blankenburg K."/>
            <person name="Forbes L."/>
            <person name="Fu Q."/>
            <person name="Gubbala S."/>
            <person name="Hirani K."/>
            <person name="Jayaseelan J.C."/>
            <person name="Lara F."/>
            <person name="Munidasa M."/>
            <person name="Palculict T."/>
            <person name="Patil S."/>
            <person name="Pu L.-L."/>
            <person name="Saada N."/>
            <person name="Tang L."/>
            <person name="Weissenberger G."/>
            <person name="Zhu Y."/>
            <person name="Hemphill L."/>
            <person name="Shang Y."/>
            <person name="Youmans B."/>
            <person name="Ayvaz T."/>
            <person name="Ross M."/>
            <person name="Santibanez J."/>
            <person name="Aqrawi P."/>
            <person name="Gross S."/>
            <person name="Joshi V."/>
            <person name="Fowler G."/>
            <person name="Nazareth L."/>
            <person name="Reid J."/>
            <person name="Worley K."/>
            <person name="Petrosino J."/>
            <person name="Highlander S."/>
            <person name="Gibbs R."/>
        </authorList>
    </citation>
    <scope>NUCLEOTIDE SEQUENCE [LARGE SCALE GENOMIC DNA]</scope>
    <source>
        <strain evidence="8 9">DSM 10105</strain>
    </source>
</reference>
<comment type="similarity">
    <text evidence="2">Belongs to the ABC transporter superfamily.</text>
</comment>
<evidence type="ECO:0000256" key="3">
    <source>
        <dbReference type="ARBA" id="ARBA00022448"/>
    </source>
</evidence>
<dbReference type="PANTHER" id="PTHR42711:SF5">
    <property type="entry name" value="ABC TRANSPORTER ATP-BINDING PROTEIN NATA"/>
    <property type="match status" value="1"/>
</dbReference>
<evidence type="ECO:0000259" key="7">
    <source>
        <dbReference type="PROSITE" id="PS50893"/>
    </source>
</evidence>
<dbReference type="GO" id="GO:0005524">
    <property type="term" value="F:ATP binding"/>
    <property type="evidence" value="ECO:0007669"/>
    <property type="project" value="UniProtKB-KW"/>
</dbReference>
<dbReference type="CDD" id="cd03230">
    <property type="entry name" value="ABC_DR_subfamily_A"/>
    <property type="match status" value="1"/>
</dbReference>
<dbReference type="Proteomes" id="UP000004946">
    <property type="component" value="Chromosome"/>
</dbReference>
<sequence length="337" mass="37101">MMNQQNRNKNKEVVLEARHVTRTFEKGRFTAVSDLSFRLRKGHITGLIGVNGAGKTTTIKMCATLLNPSSGQVLVHGVDTVTNPAAARECIGLMLGGSSGFYPRTSVRDNLLFFADIANVPARERKSEVDRVLAEVELTDLAGKKAYELSRGQYQRLHIARSLLGSPDILLLDEPTSGLDPDVALRIRSLIRSIALKGTAVLLTSHSMEEVEELADSFIVINHGRMKVAGQLADVAAYAHLSWTTTFDFSPTDSYDLPAVESYVGDFGRVMSRAFGGLWRVTVMWKDSAGMTEDRIRRLVSGLEEKFRTESVFTRTANLEDAFLAIAQMSDDEEGQA</sequence>
<evidence type="ECO:0000313" key="8">
    <source>
        <dbReference type="EMBL" id="EFT83214.1"/>
    </source>
</evidence>
<organism evidence="8 9">
    <name type="scientific">Parascardovia denticolens DSM 10105 = JCM 12538</name>
    <dbReference type="NCBI Taxonomy" id="864564"/>
    <lineage>
        <taxon>Bacteria</taxon>
        <taxon>Bacillati</taxon>
        <taxon>Actinomycetota</taxon>
        <taxon>Actinomycetes</taxon>
        <taxon>Bifidobacteriales</taxon>
        <taxon>Bifidobacteriaceae</taxon>
        <taxon>Parascardovia</taxon>
    </lineage>
</organism>
<dbReference type="RefSeq" id="WP_006290102.1">
    <property type="nucleotide sequence ID" value="NZ_AP012333.1"/>
</dbReference>
<dbReference type="eggNOG" id="COG1131">
    <property type="taxonomic scope" value="Bacteria"/>
</dbReference>
<dbReference type="GO" id="GO:0046677">
    <property type="term" value="P:response to antibiotic"/>
    <property type="evidence" value="ECO:0007669"/>
    <property type="project" value="UniProtKB-KW"/>
</dbReference>
<keyword evidence="5 8" id="KW-0067">ATP-binding</keyword>